<evidence type="ECO:0000313" key="1">
    <source>
        <dbReference type="EMBL" id="MYN46112.1"/>
    </source>
</evidence>
<accession>A0A845HYZ8</accession>
<dbReference type="Pfam" id="PF03928">
    <property type="entry name" value="HbpS-like"/>
    <property type="match status" value="1"/>
</dbReference>
<organism evidence="1 2">
    <name type="scientific">Duganella fentianensis</name>
    <dbReference type="NCBI Taxonomy" id="2692177"/>
    <lineage>
        <taxon>Bacteria</taxon>
        <taxon>Pseudomonadati</taxon>
        <taxon>Pseudomonadota</taxon>
        <taxon>Betaproteobacteria</taxon>
        <taxon>Burkholderiales</taxon>
        <taxon>Oxalobacteraceae</taxon>
        <taxon>Telluria group</taxon>
        <taxon>Duganella</taxon>
    </lineage>
</organism>
<dbReference type="Proteomes" id="UP000444316">
    <property type="component" value="Unassembled WGS sequence"/>
</dbReference>
<dbReference type="InterPro" id="IPR005624">
    <property type="entry name" value="PduO/GlcC-like"/>
</dbReference>
<dbReference type="InterPro" id="IPR010371">
    <property type="entry name" value="YBR137W-like"/>
</dbReference>
<dbReference type="InterPro" id="IPR038084">
    <property type="entry name" value="PduO/GlcC-like_sf"/>
</dbReference>
<evidence type="ECO:0000313" key="2">
    <source>
        <dbReference type="Proteomes" id="UP000444316"/>
    </source>
</evidence>
<name>A0A845HYZ8_9BURK</name>
<dbReference type="RefSeq" id="WP_161035706.1">
    <property type="nucleotide sequence ID" value="NZ_WWCL01000003.1"/>
</dbReference>
<dbReference type="AlphaFoldDB" id="A0A845HYZ8"/>
<dbReference type="NCBIfam" id="NF002696">
    <property type="entry name" value="PRK02487.1-5"/>
    <property type="match status" value="1"/>
</dbReference>
<dbReference type="EMBL" id="WWCL01000003">
    <property type="protein sequence ID" value="MYN46112.1"/>
    <property type="molecule type" value="Genomic_DNA"/>
</dbReference>
<dbReference type="SUPFAM" id="SSF143744">
    <property type="entry name" value="GlcG-like"/>
    <property type="match status" value="1"/>
</dbReference>
<comment type="caution">
    <text evidence="1">The sequence shown here is derived from an EMBL/GenBank/DDBJ whole genome shotgun (WGS) entry which is preliminary data.</text>
</comment>
<dbReference type="PIRSF" id="PIRSF008757">
    <property type="entry name" value="UCP008757"/>
    <property type="match status" value="1"/>
</dbReference>
<protein>
    <submittedName>
        <fullName evidence="1">Heme-degrading domain-containing protein</fullName>
    </submittedName>
</protein>
<dbReference type="Gene3D" id="3.30.450.150">
    <property type="entry name" value="Haem-degrading domain"/>
    <property type="match status" value="1"/>
</dbReference>
<dbReference type="PANTHER" id="PTHR28255:SF1">
    <property type="entry name" value="UPF0303 PROTEIN YBR137W"/>
    <property type="match status" value="1"/>
</dbReference>
<dbReference type="PANTHER" id="PTHR28255">
    <property type="match status" value="1"/>
</dbReference>
<gene>
    <name evidence="1" type="ORF">GTP23_13750</name>
</gene>
<keyword evidence="2" id="KW-1185">Reference proteome</keyword>
<sequence length="155" mass="16953">MENEAELLATLAQQENALQFTTFSSDTALALGLKVIELARQRQKSVTVQISVNGKQVFQHAMQGCTADQADWIRRKSNVVLRFGRSSYAVGCDYRQRGVAFDQQKHLPAEEYAAFGGAFPILLRGTGMIGTAAVSGLRQAEDHALLVEALEAVLR</sequence>
<reference evidence="1" key="1">
    <citation type="submission" date="2019-12" db="EMBL/GenBank/DDBJ databases">
        <title>Novel species isolated from a subtropical stream in China.</title>
        <authorList>
            <person name="Lu H."/>
        </authorList>
    </citation>
    <scope>NUCLEOTIDE SEQUENCE [LARGE SCALE GENOMIC DNA]</scope>
    <source>
        <strain evidence="1">FT93W</strain>
    </source>
</reference>
<proteinExistence type="predicted"/>